<evidence type="ECO:0000256" key="1">
    <source>
        <dbReference type="ARBA" id="ARBA00000274"/>
    </source>
</evidence>
<dbReference type="EC" id="3.2.2.n1" evidence="3"/>
<dbReference type="Gene3D" id="3.40.50.450">
    <property type="match status" value="1"/>
</dbReference>
<sequence length="219" mass="23880">MRRRPIQGIASRAAIPFWHLSLFTLPAWQLDILNTVIRNAAIFCASSNGASPIYREAAIELGRALAQQSIGIIYGGANVGLMQAVAEASLLHGGRVVGVIPEVLVDLEVAHRGLTELHITTNMHTRKAMMGELADAFLVLPGGFGTFEEMFEVLTWQALRLHQKPVVLININGFYDKLLDFLDHCVAEGVLKPHARASLRIVSSVDEVFPLLAAHQIGS</sequence>
<dbReference type="PANTHER" id="PTHR31223">
    <property type="entry name" value="LOG FAMILY PROTEIN YJL055W"/>
    <property type="match status" value="1"/>
</dbReference>
<name>A0A4Q7YTD3_9BACT</name>
<keyword evidence="5" id="KW-1185">Reference proteome</keyword>
<dbReference type="EMBL" id="SHKW01000001">
    <property type="protein sequence ID" value="RZU41017.1"/>
    <property type="molecule type" value="Genomic_DNA"/>
</dbReference>
<evidence type="ECO:0000313" key="4">
    <source>
        <dbReference type="EMBL" id="RZU41017.1"/>
    </source>
</evidence>
<dbReference type="InterPro" id="IPR005269">
    <property type="entry name" value="LOG"/>
</dbReference>
<comment type="caution">
    <text evidence="4">The sequence shown here is derived from an EMBL/GenBank/DDBJ whole genome shotgun (WGS) entry which is preliminary data.</text>
</comment>
<dbReference type="InterPro" id="IPR031100">
    <property type="entry name" value="LOG_fam"/>
</dbReference>
<evidence type="ECO:0000256" key="3">
    <source>
        <dbReference type="RuleBase" id="RU363015"/>
    </source>
</evidence>
<dbReference type="AlphaFoldDB" id="A0A4Q7YTD3"/>
<gene>
    <name evidence="4" type="ORF">BDD14_2508</name>
</gene>
<evidence type="ECO:0000313" key="5">
    <source>
        <dbReference type="Proteomes" id="UP000292958"/>
    </source>
</evidence>
<dbReference type="Proteomes" id="UP000292958">
    <property type="component" value="Unassembled WGS sequence"/>
</dbReference>
<evidence type="ECO:0000256" key="2">
    <source>
        <dbReference type="ARBA" id="ARBA00006763"/>
    </source>
</evidence>
<accession>A0A4Q7YTD3</accession>
<dbReference type="GO" id="GO:0009691">
    <property type="term" value="P:cytokinin biosynthetic process"/>
    <property type="evidence" value="ECO:0007669"/>
    <property type="project" value="UniProtKB-UniRule"/>
</dbReference>
<comment type="similarity">
    <text evidence="2 3">Belongs to the LOG family.</text>
</comment>
<dbReference type="PANTHER" id="PTHR31223:SF70">
    <property type="entry name" value="LOG FAMILY PROTEIN YJL055W"/>
    <property type="match status" value="1"/>
</dbReference>
<dbReference type="GO" id="GO:0005829">
    <property type="term" value="C:cytosol"/>
    <property type="evidence" value="ECO:0007669"/>
    <property type="project" value="TreeGrafter"/>
</dbReference>
<protein>
    <recommendedName>
        <fullName evidence="3">Cytokinin riboside 5'-monophosphate phosphoribohydrolase</fullName>
        <ecNumber evidence="3">3.2.2.n1</ecNumber>
    </recommendedName>
</protein>
<dbReference type="Pfam" id="PF03641">
    <property type="entry name" value="Lysine_decarbox"/>
    <property type="match status" value="1"/>
</dbReference>
<comment type="catalytic activity">
    <reaction evidence="1">
        <text>AMP + H2O = D-ribose 5-phosphate + adenine</text>
        <dbReference type="Rhea" id="RHEA:20129"/>
        <dbReference type="ChEBI" id="CHEBI:15377"/>
        <dbReference type="ChEBI" id="CHEBI:16708"/>
        <dbReference type="ChEBI" id="CHEBI:78346"/>
        <dbReference type="ChEBI" id="CHEBI:456215"/>
        <dbReference type="EC" id="3.2.2.4"/>
    </reaction>
</comment>
<keyword evidence="3" id="KW-0378">Hydrolase</keyword>
<proteinExistence type="inferred from homology"/>
<organism evidence="4 5">
    <name type="scientific">Edaphobacter modestus</name>
    <dbReference type="NCBI Taxonomy" id="388466"/>
    <lineage>
        <taxon>Bacteria</taxon>
        <taxon>Pseudomonadati</taxon>
        <taxon>Acidobacteriota</taxon>
        <taxon>Terriglobia</taxon>
        <taxon>Terriglobales</taxon>
        <taxon>Acidobacteriaceae</taxon>
        <taxon>Edaphobacter</taxon>
    </lineage>
</organism>
<dbReference type="SUPFAM" id="SSF102405">
    <property type="entry name" value="MCP/YpsA-like"/>
    <property type="match status" value="1"/>
</dbReference>
<reference evidence="4 5" key="1">
    <citation type="submission" date="2019-02" db="EMBL/GenBank/DDBJ databases">
        <title>Genomic Encyclopedia of Archaeal and Bacterial Type Strains, Phase II (KMG-II): from individual species to whole genera.</title>
        <authorList>
            <person name="Goeker M."/>
        </authorList>
    </citation>
    <scope>NUCLEOTIDE SEQUENCE [LARGE SCALE GENOMIC DNA]</scope>
    <source>
        <strain evidence="4 5">DSM 18101</strain>
    </source>
</reference>
<dbReference type="GO" id="GO:0008714">
    <property type="term" value="F:AMP nucleosidase activity"/>
    <property type="evidence" value="ECO:0007669"/>
    <property type="project" value="UniProtKB-EC"/>
</dbReference>
<dbReference type="NCBIfam" id="TIGR00730">
    <property type="entry name" value="Rossman fold protein, TIGR00730 family"/>
    <property type="match status" value="1"/>
</dbReference>
<keyword evidence="3" id="KW-0203">Cytokinin biosynthesis</keyword>